<dbReference type="EMBL" id="MAYW01000170">
    <property type="protein sequence ID" value="ODS30837.1"/>
    <property type="molecule type" value="Genomic_DNA"/>
</dbReference>
<reference evidence="2 3" key="1">
    <citation type="submission" date="2016-07" db="EMBL/GenBank/DDBJ databases">
        <title>Draft genome of Scalindua rubra, obtained from a brine-seawater interface in the Red Sea, sheds light on salt adaptation in anammox bacteria.</title>
        <authorList>
            <person name="Speth D.R."/>
            <person name="Lagkouvardos I."/>
            <person name="Wang Y."/>
            <person name="Qian P.-Y."/>
            <person name="Dutilh B.E."/>
            <person name="Jetten M.S."/>
        </authorList>
    </citation>
    <scope>NUCLEOTIDE SEQUENCE [LARGE SCALE GENOMIC DNA]</scope>
    <source>
        <strain evidence="2">BSI-1</strain>
    </source>
</reference>
<proteinExistence type="predicted"/>
<evidence type="ECO:0000256" key="1">
    <source>
        <dbReference type="SAM" id="Phobius"/>
    </source>
</evidence>
<comment type="caution">
    <text evidence="2">The sequence shown here is derived from an EMBL/GenBank/DDBJ whole genome shotgun (WGS) entry which is preliminary data.</text>
</comment>
<feature type="transmembrane region" description="Helical" evidence="1">
    <location>
        <begin position="12"/>
        <end position="37"/>
    </location>
</feature>
<dbReference type="AlphaFoldDB" id="A0A1E3X5E1"/>
<dbReference type="Proteomes" id="UP000094056">
    <property type="component" value="Unassembled WGS sequence"/>
</dbReference>
<evidence type="ECO:0000313" key="3">
    <source>
        <dbReference type="Proteomes" id="UP000094056"/>
    </source>
</evidence>
<gene>
    <name evidence="2" type="ORF">SCARUB_04047</name>
</gene>
<protein>
    <submittedName>
        <fullName evidence="2">Uncharacterized protein</fullName>
    </submittedName>
</protein>
<sequence length="142" mass="16307">MLKKSKEIISQNIVAISTGLIAPLIIWVITRICVQIMPAIDELASSKILFPLLVVSMIANCILYALLVINNKKSKMIDRFSVKWDKDKNAHCPICDRHLINYGYHGLSEYKNFWCSICKEPRFLLDDGKYIELDHAKENLNI</sequence>
<accession>A0A1E3X5E1</accession>
<name>A0A1E3X5E1_9BACT</name>
<keyword evidence="1" id="KW-1133">Transmembrane helix</keyword>
<feature type="transmembrane region" description="Helical" evidence="1">
    <location>
        <begin position="49"/>
        <end position="69"/>
    </location>
</feature>
<keyword evidence="1" id="KW-0812">Transmembrane</keyword>
<evidence type="ECO:0000313" key="2">
    <source>
        <dbReference type="EMBL" id="ODS30837.1"/>
    </source>
</evidence>
<keyword evidence="1" id="KW-0472">Membrane</keyword>
<organism evidence="2 3">
    <name type="scientific">Candidatus Scalindua rubra</name>
    <dbReference type="NCBI Taxonomy" id="1872076"/>
    <lineage>
        <taxon>Bacteria</taxon>
        <taxon>Pseudomonadati</taxon>
        <taxon>Planctomycetota</taxon>
        <taxon>Candidatus Brocadiia</taxon>
        <taxon>Candidatus Brocadiales</taxon>
        <taxon>Candidatus Scalinduaceae</taxon>
        <taxon>Candidatus Scalindua</taxon>
    </lineage>
</organism>